<name>A0A843UUP5_COLES</name>
<accession>A0A843UUP5</accession>
<comment type="caution">
    <text evidence="1">The sequence shown here is derived from an EMBL/GenBank/DDBJ whole genome shotgun (WGS) entry which is preliminary data.</text>
</comment>
<dbReference type="EMBL" id="NMUH01000962">
    <property type="protein sequence ID" value="MQL87221.1"/>
    <property type="molecule type" value="Genomic_DNA"/>
</dbReference>
<dbReference type="Proteomes" id="UP000652761">
    <property type="component" value="Unassembled WGS sequence"/>
</dbReference>
<organism evidence="1 2">
    <name type="scientific">Colocasia esculenta</name>
    <name type="common">Wild taro</name>
    <name type="synonym">Arum esculentum</name>
    <dbReference type="NCBI Taxonomy" id="4460"/>
    <lineage>
        <taxon>Eukaryota</taxon>
        <taxon>Viridiplantae</taxon>
        <taxon>Streptophyta</taxon>
        <taxon>Embryophyta</taxon>
        <taxon>Tracheophyta</taxon>
        <taxon>Spermatophyta</taxon>
        <taxon>Magnoliopsida</taxon>
        <taxon>Liliopsida</taxon>
        <taxon>Araceae</taxon>
        <taxon>Aroideae</taxon>
        <taxon>Colocasieae</taxon>
        <taxon>Colocasia</taxon>
    </lineage>
</organism>
<sequence length="212" mass="23175">MPLFSMKKLLRPALRLLRLPCQPPYLLHNNLHLHHSLLLRLKLPAPNPSLNPSKKSKTFYSLGTLPEGQNAESQHLSVGSPHSLPTGVPHAARLHSVPHVAHLLLVPHAAPLHPAPTAANLPSWPLAARFFLSLLRPRRIIFFFQGIAPSFSSKPLRPRRSLQSLSSTFSSPSSIGSSDPSRIVFGVFFPMVISLGVDERLLSGGSHPLINA</sequence>
<evidence type="ECO:0000313" key="2">
    <source>
        <dbReference type="Proteomes" id="UP000652761"/>
    </source>
</evidence>
<proteinExistence type="predicted"/>
<gene>
    <name evidence="1" type="ORF">Taro_019756</name>
</gene>
<dbReference type="AlphaFoldDB" id="A0A843UUP5"/>
<reference evidence="1" key="1">
    <citation type="submission" date="2017-07" db="EMBL/GenBank/DDBJ databases">
        <title>Taro Niue Genome Assembly and Annotation.</title>
        <authorList>
            <person name="Atibalentja N."/>
            <person name="Keating K."/>
            <person name="Fields C.J."/>
        </authorList>
    </citation>
    <scope>NUCLEOTIDE SEQUENCE</scope>
    <source>
        <strain evidence="1">Niue_2</strain>
        <tissue evidence="1">Leaf</tissue>
    </source>
</reference>
<evidence type="ECO:0000313" key="1">
    <source>
        <dbReference type="EMBL" id="MQL87221.1"/>
    </source>
</evidence>
<protein>
    <submittedName>
        <fullName evidence="1">Uncharacterized protein</fullName>
    </submittedName>
</protein>
<keyword evidence="2" id="KW-1185">Reference proteome</keyword>